<keyword evidence="3" id="KW-1185">Reference proteome</keyword>
<proteinExistence type="predicted"/>
<evidence type="ECO:0000256" key="1">
    <source>
        <dbReference type="SAM" id="MobiDB-lite"/>
    </source>
</evidence>
<evidence type="ECO:0008006" key="4">
    <source>
        <dbReference type="Google" id="ProtNLM"/>
    </source>
</evidence>
<dbReference type="SUPFAM" id="SSF142906">
    <property type="entry name" value="YjbR-like"/>
    <property type="match status" value="1"/>
</dbReference>
<feature type="region of interest" description="Disordered" evidence="1">
    <location>
        <begin position="1"/>
        <end position="29"/>
    </location>
</feature>
<reference evidence="2 3" key="1">
    <citation type="submission" date="2018-10" db="EMBL/GenBank/DDBJ databases">
        <authorList>
            <person name="Jung H.S."/>
            <person name="Jeon C.O."/>
        </authorList>
    </citation>
    <scope>NUCLEOTIDE SEQUENCE [LARGE SCALE GENOMIC DNA]</scope>
    <source>
        <strain evidence="2 3">MA-7-27</strain>
    </source>
</reference>
<dbReference type="InterPro" id="IPR038056">
    <property type="entry name" value="YjbR-like_sf"/>
</dbReference>
<accession>A0A3L9Y3N7</accession>
<comment type="caution">
    <text evidence="2">The sequence shown here is derived from an EMBL/GenBank/DDBJ whole genome shotgun (WGS) entry which is preliminary data.</text>
</comment>
<protein>
    <recommendedName>
        <fullName evidence="4">MmcQ/YjbR family DNA-binding protein</fullName>
    </recommendedName>
</protein>
<name>A0A3L9Y3N7_9RHOB</name>
<evidence type="ECO:0000313" key="2">
    <source>
        <dbReference type="EMBL" id="RMA41938.1"/>
    </source>
</evidence>
<sequence length="175" mass="18798">MSDRNTNAANRGHQHGHGSPILPPVPQIKTGDGSAARPLAFRCMQTTLSAMFAHVIDTHCATLPGAVAEQPFGPDTQVWKVGGRMFAAHTRGANGVSVKCADGAAAQKLIQTRKAISAPYLKRGGWVMFLWENTPPEELRRRLTDSYLIVRGGLPCERQAELPPPPPMRGRAAGA</sequence>
<dbReference type="InterPro" id="IPR058532">
    <property type="entry name" value="YjbR/MT2646/Rv2570-like"/>
</dbReference>
<dbReference type="EMBL" id="RCNT01000005">
    <property type="protein sequence ID" value="RMA41938.1"/>
    <property type="molecule type" value="Genomic_DNA"/>
</dbReference>
<evidence type="ECO:0000313" key="3">
    <source>
        <dbReference type="Proteomes" id="UP000281343"/>
    </source>
</evidence>
<organism evidence="2 3">
    <name type="scientific">Rhodophyticola porphyridii</name>
    <dbReference type="NCBI Taxonomy" id="1852017"/>
    <lineage>
        <taxon>Bacteria</taxon>
        <taxon>Pseudomonadati</taxon>
        <taxon>Pseudomonadota</taxon>
        <taxon>Alphaproteobacteria</taxon>
        <taxon>Rhodobacterales</taxon>
        <taxon>Roseobacteraceae</taxon>
        <taxon>Rhodophyticola</taxon>
    </lineage>
</organism>
<dbReference type="AlphaFoldDB" id="A0A3L9Y3N7"/>
<gene>
    <name evidence="2" type="ORF">D9R08_10675</name>
</gene>
<dbReference type="Proteomes" id="UP000281343">
    <property type="component" value="Unassembled WGS sequence"/>
</dbReference>
<dbReference type="Pfam" id="PF04237">
    <property type="entry name" value="YjbR"/>
    <property type="match status" value="1"/>
</dbReference>
<dbReference type="Gene3D" id="3.90.1150.30">
    <property type="match status" value="1"/>
</dbReference>